<protein>
    <recommendedName>
        <fullName evidence="2">Pyridoxamine 5'-phosphate oxidase N-terminal domain-containing protein</fullName>
    </recommendedName>
</protein>
<dbReference type="InterPro" id="IPR011576">
    <property type="entry name" value="Pyridox_Oxase_N"/>
</dbReference>
<dbReference type="Gene3D" id="2.30.110.10">
    <property type="entry name" value="Electron Transport, Fmn-binding Protein, Chain A"/>
    <property type="match status" value="1"/>
</dbReference>
<sequence length="177" mass="18960">MMTTAQAGNPLGMAVTVAGSCGWVSLYREAMNSPTFDLGSSEAAAEAVAERLDTDVIGWLTTVRRDGRLHAVPVWFLWWDGRVLVMSEPGTVKVANVRRGTQALLHLHADATGNGVVVLNGAAAISDRCATDWLADIREPYTAKYADAMVAYGMGLDAIAEQYSTVIELTPTSLTAW</sequence>
<evidence type="ECO:0000259" key="2">
    <source>
        <dbReference type="Pfam" id="PF01243"/>
    </source>
</evidence>
<dbReference type="EMBL" id="BAHD01000121">
    <property type="protein sequence ID" value="GAB98283.1"/>
    <property type="molecule type" value="Genomic_DNA"/>
</dbReference>
<dbReference type="InterPro" id="IPR052019">
    <property type="entry name" value="F420H2_bilvrd_red/Heme_oxyg"/>
</dbReference>
<name>K6VQ23_9MICO</name>
<organism evidence="3 4">
    <name type="scientific">Kineosphaera limosa NBRC 100340</name>
    <dbReference type="NCBI Taxonomy" id="1184609"/>
    <lineage>
        <taxon>Bacteria</taxon>
        <taxon>Bacillati</taxon>
        <taxon>Actinomycetota</taxon>
        <taxon>Actinomycetes</taxon>
        <taxon>Micrococcales</taxon>
        <taxon>Dermatophilaceae</taxon>
        <taxon>Kineosphaera</taxon>
    </lineage>
</organism>
<dbReference type="PANTHER" id="PTHR35176">
    <property type="entry name" value="HEME OXYGENASE HI_0854-RELATED"/>
    <property type="match status" value="1"/>
</dbReference>
<evidence type="ECO:0000313" key="3">
    <source>
        <dbReference type="EMBL" id="GAB98283.1"/>
    </source>
</evidence>
<dbReference type="InterPro" id="IPR012349">
    <property type="entry name" value="Split_barrel_FMN-bd"/>
</dbReference>
<dbReference type="AlphaFoldDB" id="K6VQ23"/>
<gene>
    <name evidence="3" type="ORF">KILIM_121_00100</name>
</gene>
<reference evidence="3 4" key="1">
    <citation type="submission" date="2012-08" db="EMBL/GenBank/DDBJ databases">
        <title>Whole genome shotgun sequence of Kineosphaera limosa NBRC 100340.</title>
        <authorList>
            <person name="Yoshida I."/>
            <person name="Isaki S."/>
            <person name="Hosoyama A."/>
            <person name="Tsuchikane K."/>
            <person name="Katsumata H."/>
            <person name="Ando Y."/>
            <person name="Ohji S."/>
            <person name="Hamada M."/>
            <person name="Tamura T."/>
            <person name="Yamazoe A."/>
            <person name="Yamazaki S."/>
            <person name="Fujita N."/>
        </authorList>
    </citation>
    <scope>NUCLEOTIDE SEQUENCE [LARGE SCALE GENOMIC DNA]</scope>
    <source>
        <strain evidence="3 4">NBRC 100340</strain>
    </source>
</reference>
<evidence type="ECO:0000256" key="1">
    <source>
        <dbReference type="ARBA" id="ARBA00023002"/>
    </source>
</evidence>
<keyword evidence="1" id="KW-0560">Oxidoreductase</keyword>
<proteinExistence type="predicted"/>
<dbReference type="GO" id="GO:0070967">
    <property type="term" value="F:coenzyme F420 binding"/>
    <property type="evidence" value="ECO:0007669"/>
    <property type="project" value="TreeGrafter"/>
</dbReference>
<dbReference type="SUPFAM" id="SSF50475">
    <property type="entry name" value="FMN-binding split barrel"/>
    <property type="match status" value="1"/>
</dbReference>
<dbReference type="GO" id="GO:0016627">
    <property type="term" value="F:oxidoreductase activity, acting on the CH-CH group of donors"/>
    <property type="evidence" value="ECO:0007669"/>
    <property type="project" value="TreeGrafter"/>
</dbReference>
<accession>K6VQ23</accession>
<evidence type="ECO:0000313" key="4">
    <source>
        <dbReference type="Proteomes" id="UP000008366"/>
    </source>
</evidence>
<dbReference type="Proteomes" id="UP000008366">
    <property type="component" value="Unassembled WGS sequence"/>
</dbReference>
<dbReference type="PANTHER" id="PTHR35176:SF6">
    <property type="entry name" value="HEME OXYGENASE HI_0854-RELATED"/>
    <property type="match status" value="1"/>
</dbReference>
<dbReference type="eggNOG" id="COG3576">
    <property type="taxonomic scope" value="Bacteria"/>
</dbReference>
<dbReference type="GO" id="GO:0005829">
    <property type="term" value="C:cytosol"/>
    <property type="evidence" value="ECO:0007669"/>
    <property type="project" value="TreeGrafter"/>
</dbReference>
<feature type="domain" description="Pyridoxamine 5'-phosphate oxidase N-terminal" evidence="2">
    <location>
        <begin position="46"/>
        <end position="176"/>
    </location>
</feature>
<dbReference type="Pfam" id="PF01243">
    <property type="entry name" value="PNPOx_N"/>
    <property type="match status" value="1"/>
</dbReference>
<dbReference type="STRING" id="1184609.KILIM_121_00100"/>
<keyword evidence="4" id="KW-1185">Reference proteome</keyword>
<comment type="caution">
    <text evidence="3">The sequence shown here is derived from an EMBL/GenBank/DDBJ whole genome shotgun (WGS) entry which is preliminary data.</text>
</comment>